<dbReference type="PROSITE" id="PS50231">
    <property type="entry name" value="RICIN_B_LECTIN"/>
    <property type="match status" value="1"/>
</dbReference>
<feature type="compositionally biased region" description="Polar residues" evidence="2">
    <location>
        <begin position="225"/>
        <end position="244"/>
    </location>
</feature>
<dbReference type="GO" id="GO:0030246">
    <property type="term" value="F:carbohydrate binding"/>
    <property type="evidence" value="ECO:0007669"/>
    <property type="project" value="UniProtKB-KW"/>
</dbReference>
<keyword evidence="1" id="KW-0175">Coiled coil</keyword>
<gene>
    <name evidence="4" type="ORF">V565_025970</name>
</gene>
<evidence type="ECO:0000313" key="4">
    <source>
        <dbReference type="EMBL" id="KEP53777.1"/>
    </source>
</evidence>
<evidence type="ECO:0000259" key="3">
    <source>
        <dbReference type="Pfam" id="PF14200"/>
    </source>
</evidence>
<accession>A0A074SV88</accession>
<reference evidence="4 5" key="1">
    <citation type="submission" date="2013-12" db="EMBL/GenBank/DDBJ databases">
        <authorList>
            <person name="Cubeta M."/>
            <person name="Pakala S."/>
            <person name="Fedorova N."/>
            <person name="Thomas E."/>
            <person name="Dean R."/>
            <person name="Jabaji S."/>
            <person name="Neate S."/>
            <person name="Toda T."/>
            <person name="Tavantzis S."/>
            <person name="Vilgalys R."/>
            <person name="Bharathan N."/>
            <person name="Pakala S."/>
            <person name="Losada L.S."/>
            <person name="Zafar N."/>
            <person name="Nierman W."/>
        </authorList>
    </citation>
    <scope>NUCLEOTIDE SEQUENCE [LARGE SCALE GENOMIC DNA]</scope>
    <source>
        <strain evidence="4 5">123E</strain>
    </source>
</reference>
<dbReference type="OrthoDB" id="2131701at2759"/>
<dbReference type="CDD" id="cd23422">
    <property type="entry name" value="beta-trefoil_Ricin_MPL_CNL"/>
    <property type="match status" value="1"/>
</dbReference>
<evidence type="ECO:0000256" key="1">
    <source>
        <dbReference type="SAM" id="Coils"/>
    </source>
</evidence>
<keyword evidence="5" id="KW-1185">Reference proteome</keyword>
<feature type="coiled-coil region" evidence="1">
    <location>
        <begin position="157"/>
        <end position="191"/>
    </location>
</feature>
<dbReference type="InterPro" id="IPR035992">
    <property type="entry name" value="Ricin_B-like_lectins"/>
</dbReference>
<feature type="region of interest" description="Disordered" evidence="2">
    <location>
        <begin position="217"/>
        <end position="244"/>
    </location>
</feature>
<dbReference type="SUPFAM" id="SSF50370">
    <property type="entry name" value="Ricin B-like lectins"/>
    <property type="match status" value="1"/>
</dbReference>
<evidence type="ECO:0000313" key="5">
    <source>
        <dbReference type="Proteomes" id="UP000027456"/>
    </source>
</evidence>
<dbReference type="Gene3D" id="2.80.10.50">
    <property type="match status" value="1"/>
</dbReference>
<dbReference type="HOGENOM" id="CLU_077744_0_0_1"/>
<keyword evidence="4" id="KW-0430">Lectin</keyword>
<dbReference type="Proteomes" id="UP000027456">
    <property type="component" value="Unassembled WGS sequence"/>
</dbReference>
<proteinExistence type="predicted"/>
<dbReference type="InterPro" id="IPR000772">
    <property type="entry name" value="Ricin_B_lectin"/>
</dbReference>
<dbReference type="Pfam" id="PF14200">
    <property type="entry name" value="RicinB_lectin_2"/>
    <property type="match status" value="1"/>
</dbReference>
<evidence type="ECO:0000256" key="2">
    <source>
        <dbReference type="SAM" id="MobiDB-lite"/>
    </source>
</evidence>
<name>A0A074SV88_9AGAM</name>
<comment type="caution">
    <text evidence="4">The sequence shown here is derived from an EMBL/GenBank/DDBJ whole genome shotgun (WGS) entry which is preliminary data.</text>
</comment>
<protein>
    <submittedName>
        <fullName evidence="4">Ricin-type beta-trefoil lectin domain protein</fullName>
    </submittedName>
</protein>
<organism evidence="4 5">
    <name type="scientific">Rhizoctonia solani 123E</name>
    <dbReference type="NCBI Taxonomy" id="1423351"/>
    <lineage>
        <taxon>Eukaryota</taxon>
        <taxon>Fungi</taxon>
        <taxon>Dikarya</taxon>
        <taxon>Basidiomycota</taxon>
        <taxon>Agaricomycotina</taxon>
        <taxon>Agaricomycetes</taxon>
        <taxon>Cantharellales</taxon>
        <taxon>Ceratobasidiaceae</taxon>
        <taxon>Rhizoctonia</taxon>
    </lineage>
</organism>
<sequence>MGQEISHSQYPPDQDLKPGTYRILNALAGTAIQTSDDDPTKVVAWEQHGGENQQWLLQRSGEGYQLQNRRHHVYLAVCNTDNHALVYASRYPTTWVFLKSGGNYIIQFADRNRVLDLHNGLGHNGNEIHIWNVDGNNMAHRTWRLERLGDDSGNKELTGIQEEIANKNKELLQLQGELSTAKQELSDLHSLLYQRDETIRQLQQDLKLKEEASSHAYEASESSAQLRNQHHLSQSKISQQQTEIASLQAKMDRVEYLMSQMMSKPGGNTGTSGTT</sequence>
<dbReference type="AlphaFoldDB" id="A0A074SV88"/>
<feature type="domain" description="Ricin B lectin" evidence="3">
    <location>
        <begin position="17"/>
        <end position="84"/>
    </location>
</feature>
<dbReference type="EMBL" id="AZST01000048">
    <property type="protein sequence ID" value="KEP53777.1"/>
    <property type="molecule type" value="Genomic_DNA"/>
</dbReference>